<dbReference type="Proteomes" id="UP000023152">
    <property type="component" value="Unassembled WGS sequence"/>
</dbReference>
<dbReference type="AlphaFoldDB" id="X6LUL5"/>
<accession>X6LUL5</accession>
<organism evidence="2 3">
    <name type="scientific">Reticulomyxa filosa</name>
    <dbReference type="NCBI Taxonomy" id="46433"/>
    <lineage>
        <taxon>Eukaryota</taxon>
        <taxon>Sar</taxon>
        <taxon>Rhizaria</taxon>
        <taxon>Retaria</taxon>
        <taxon>Foraminifera</taxon>
        <taxon>Monothalamids</taxon>
        <taxon>Reticulomyxidae</taxon>
        <taxon>Reticulomyxa</taxon>
    </lineage>
</organism>
<feature type="compositionally biased region" description="Basic and acidic residues" evidence="1">
    <location>
        <begin position="69"/>
        <end position="79"/>
    </location>
</feature>
<evidence type="ECO:0000256" key="1">
    <source>
        <dbReference type="SAM" id="MobiDB-lite"/>
    </source>
</evidence>
<sequence>MIKDKKDKKINVLMYSFERDQSEHFKDEGVHILKEKARRKPLIKEIFVSNNDHKIGTKRNHLYYKKQGGWERERKKEGNGIEPRNNSHSSSIQLIFTSSTS</sequence>
<feature type="non-terminal residue" evidence="2">
    <location>
        <position position="101"/>
    </location>
</feature>
<dbReference type="EMBL" id="ASPP01027912">
    <property type="protein sequence ID" value="ETO05628.1"/>
    <property type="molecule type" value="Genomic_DNA"/>
</dbReference>
<feature type="region of interest" description="Disordered" evidence="1">
    <location>
        <begin position="69"/>
        <end position="101"/>
    </location>
</feature>
<evidence type="ECO:0000313" key="2">
    <source>
        <dbReference type="EMBL" id="ETO05628.1"/>
    </source>
</evidence>
<protein>
    <submittedName>
        <fullName evidence="2">Uncharacterized protein</fullName>
    </submittedName>
</protein>
<proteinExistence type="predicted"/>
<comment type="caution">
    <text evidence="2">The sequence shown here is derived from an EMBL/GenBank/DDBJ whole genome shotgun (WGS) entry which is preliminary data.</text>
</comment>
<feature type="compositionally biased region" description="Polar residues" evidence="1">
    <location>
        <begin position="84"/>
        <end position="101"/>
    </location>
</feature>
<reference evidence="2 3" key="1">
    <citation type="journal article" date="2013" name="Curr. Biol.">
        <title>The Genome of the Foraminiferan Reticulomyxa filosa.</title>
        <authorList>
            <person name="Glockner G."/>
            <person name="Hulsmann N."/>
            <person name="Schleicher M."/>
            <person name="Noegel A.A."/>
            <person name="Eichinger L."/>
            <person name="Gallinger C."/>
            <person name="Pawlowski J."/>
            <person name="Sierra R."/>
            <person name="Euteneuer U."/>
            <person name="Pillet L."/>
            <person name="Moustafa A."/>
            <person name="Platzer M."/>
            <person name="Groth M."/>
            <person name="Szafranski K."/>
            <person name="Schliwa M."/>
        </authorList>
    </citation>
    <scope>NUCLEOTIDE SEQUENCE [LARGE SCALE GENOMIC DNA]</scope>
</reference>
<name>X6LUL5_RETFI</name>
<evidence type="ECO:0000313" key="3">
    <source>
        <dbReference type="Proteomes" id="UP000023152"/>
    </source>
</evidence>
<gene>
    <name evidence="2" type="ORF">RFI_31768</name>
</gene>
<keyword evidence="3" id="KW-1185">Reference proteome</keyword>